<sequence>MGRAAAVRAATKGKTDAKKAKVNAYYGKKIIMAVKQGGSADPIANRQLGELIKAAKQNSVPVDNINRAIKRATEKDAGDFSEATFEAYGFGGASLIINVLSDNSNRSTADVKTAVNKLKGKMAEQGSVLFMYDLKGKIEIPAVVDEEELLMAAIDAGVEDMELVEGDEEGTSIVYTDPKETSAMFDAVKAIGLEEGSKMGLAHISKAPVECTEEDFDKNMAIIEALEELDDVDSVEHNMSN</sequence>
<dbReference type="PaxDb" id="35128-Thaps34698"/>
<keyword evidence="5" id="KW-1185">Reference proteome</keyword>
<dbReference type="InParanoid" id="B8C5V4"/>
<dbReference type="PANTHER" id="PTHR12532:SF0">
    <property type="entry name" value="TRANSLATIONAL ACTIVATOR OF CYTOCHROME C OXIDASE 1"/>
    <property type="match status" value="1"/>
</dbReference>
<dbReference type="Gene3D" id="3.30.70.980">
    <property type="match status" value="2"/>
</dbReference>
<dbReference type="Pfam" id="PF01709">
    <property type="entry name" value="Transcrip_reg"/>
    <property type="match status" value="1"/>
</dbReference>
<evidence type="ECO:0000313" key="4">
    <source>
        <dbReference type="EMBL" id="EED91572.1"/>
    </source>
</evidence>
<feature type="domain" description="TACO1/YebC-like second and third" evidence="2">
    <location>
        <begin position="81"/>
        <end position="239"/>
    </location>
</feature>
<dbReference type="InterPro" id="IPR048300">
    <property type="entry name" value="TACO1_YebC-like_2nd/3rd_dom"/>
</dbReference>
<dbReference type="RefSeq" id="XP_002291465.1">
    <property type="nucleotide sequence ID" value="XM_002291429.1"/>
</dbReference>
<dbReference type="Gene3D" id="1.10.10.200">
    <property type="match status" value="1"/>
</dbReference>
<dbReference type="HAMAP" id="MF_00693">
    <property type="entry name" value="Transcrip_reg_TACO1"/>
    <property type="match status" value="1"/>
</dbReference>
<comment type="similarity">
    <text evidence="1">Belongs to the TACO1 family.</text>
</comment>
<dbReference type="PANTHER" id="PTHR12532">
    <property type="entry name" value="TRANSLATIONAL ACTIVATOR OF CYTOCHROME C OXIDASE 1"/>
    <property type="match status" value="1"/>
</dbReference>
<dbReference type="KEGG" id="tps:THAPSDRAFT_34698"/>
<dbReference type="eggNOG" id="KOG2972">
    <property type="taxonomic scope" value="Eukaryota"/>
</dbReference>
<evidence type="ECO:0000313" key="5">
    <source>
        <dbReference type="Proteomes" id="UP000001449"/>
    </source>
</evidence>
<evidence type="ECO:0000259" key="2">
    <source>
        <dbReference type="Pfam" id="PF01709"/>
    </source>
</evidence>
<protein>
    <recommendedName>
        <fullName evidence="6">Transcriptional regulatory protein</fullName>
    </recommendedName>
</protein>
<dbReference type="AlphaFoldDB" id="B8C5V4"/>
<dbReference type="InterPro" id="IPR026564">
    <property type="entry name" value="Transcrip_reg_TACO1-like_dom3"/>
</dbReference>
<dbReference type="InterPro" id="IPR029072">
    <property type="entry name" value="YebC-like"/>
</dbReference>
<dbReference type="SUPFAM" id="SSF75625">
    <property type="entry name" value="YebC-like"/>
    <property type="match status" value="1"/>
</dbReference>
<organism evidence="4 5">
    <name type="scientific">Thalassiosira pseudonana</name>
    <name type="common">Marine diatom</name>
    <name type="synonym">Cyclotella nana</name>
    <dbReference type="NCBI Taxonomy" id="35128"/>
    <lineage>
        <taxon>Eukaryota</taxon>
        <taxon>Sar</taxon>
        <taxon>Stramenopiles</taxon>
        <taxon>Ochrophyta</taxon>
        <taxon>Bacillariophyta</taxon>
        <taxon>Coscinodiscophyceae</taxon>
        <taxon>Thalassiosirophycidae</taxon>
        <taxon>Thalassiosirales</taxon>
        <taxon>Thalassiosiraceae</taxon>
        <taxon>Thalassiosira</taxon>
    </lineage>
</organism>
<name>B8C5V4_THAPS</name>
<dbReference type="InterPro" id="IPR049083">
    <property type="entry name" value="TACO1_YebC_N"/>
</dbReference>
<dbReference type="InterPro" id="IPR002876">
    <property type="entry name" value="Transcrip_reg_TACO1-like"/>
</dbReference>
<evidence type="ECO:0000259" key="3">
    <source>
        <dbReference type="Pfam" id="PF20772"/>
    </source>
</evidence>
<feature type="domain" description="TACO1/YebC-like N-terminal" evidence="3">
    <location>
        <begin position="5"/>
        <end position="74"/>
    </location>
</feature>
<dbReference type="GO" id="GO:0005737">
    <property type="term" value="C:cytoplasm"/>
    <property type="evidence" value="ECO:0007669"/>
    <property type="project" value="UniProtKB-ARBA"/>
</dbReference>
<accession>B8C5V4</accession>
<reference evidence="4 5" key="2">
    <citation type="journal article" date="2008" name="Nature">
        <title>The Phaeodactylum genome reveals the evolutionary history of diatom genomes.</title>
        <authorList>
            <person name="Bowler C."/>
            <person name="Allen A.E."/>
            <person name="Badger J.H."/>
            <person name="Grimwood J."/>
            <person name="Jabbari K."/>
            <person name="Kuo A."/>
            <person name="Maheswari U."/>
            <person name="Martens C."/>
            <person name="Maumus F."/>
            <person name="Otillar R.P."/>
            <person name="Rayko E."/>
            <person name="Salamov A."/>
            <person name="Vandepoele K."/>
            <person name="Beszteri B."/>
            <person name="Gruber A."/>
            <person name="Heijde M."/>
            <person name="Katinka M."/>
            <person name="Mock T."/>
            <person name="Valentin K."/>
            <person name="Verret F."/>
            <person name="Berges J.A."/>
            <person name="Brownlee C."/>
            <person name="Cadoret J.P."/>
            <person name="Chiovitti A."/>
            <person name="Choi C.J."/>
            <person name="Coesel S."/>
            <person name="De Martino A."/>
            <person name="Detter J.C."/>
            <person name="Durkin C."/>
            <person name="Falciatore A."/>
            <person name="Fournet J."/>
            <person name="Haruta M."/>
            <person name="Huysman M.J."/>
            <person name="Jenkins B.D."/>
            <person name="Jiroutova K."/>
            <person name="Jorgensen R.E."/>
            <person name="Joubert Y."/>
            <person name="Kaplan A."/>
            <person name="Kroger N."/>
            <person name="Kroth P.G."/>
            <person name="La Roche J."/>
            <person name="Lindquist E."/>
            <person name="Lommer M."/>
            <person name="Martin-Jezequel V."/>
            <person name="Lopez P.J."/>
            <person name="Lucas S."/>
            <person name="Mangogna M."/>
            <person name="McGinnis K."/>
            <person name="Medlin L.K."/>
            <person name="Montsant A."/>
            <person name="Oudot-Le Secq M.P."/>
            <person name="Napoli C."/>
            <person name="Obornik M."/>
            <person name="Parker M.S."/>
            <person name="Petit J.L."/>
            <person name="Porcel B.M."/>
            <person name="Poulsen N."/>
            <person name="Robison M."/>
            <person name="Rychlewski L."/>
            <person name="Rynearson T.A."/>
            <person name="Schmutz J."/>
            <person name="Shapiro H."/>
            <person name="Siaut M."/>
            <person name="Stanley M."/>
            <person name="Sussman M.R."/>
            <person name="Taylor A.R."/>
            <person name="Vardi A."/>
            <person name="von Dassow P."/>
            <person name="Vyverman W."/>
            <person name="Willis A."/>
            <person name="Wyrwicz L.S."/>
            <person name="Rokhsar D.S."/>
            <person name="Weissenbach J."/>
            <person name="Armbrust E.V."/>
            <person name="Green B.R."/>
            <person name="Van de Peer Y."/>
            <person name="Grigoriev I.V."/>
        </authorList>
    </citation>
    <scope>NUCLEOTIDE SEQUENCE [LARGE SCALE GENOMIC DNA]</scope>
    <source>
        <strain evidence="4 5">CCMP1335</strain>
    </source>
</reference>
<dbReference type="EMBL" id="CM000643">
    <property type="protein sequence ID" value="EED91572.1"/>
    <property type="molecule type" value="Genomic_DNA"/>
</dbReference>
<proteinExistence type="inferred from homology"/>
<dbReference type="STRING" id="35128.B8C5V4"/>
<dbReference type="Proteomes" id="UP000001449">
    <property type="component" value="Chromosome 6"/>
</dbReference>
<reference evidence="4 5" key="1">
    <citation type="journal article" date="2004" name="Science">
        <title>The genome of the diatom Thalassiosira pseudonana: ecology, evolution, and metabolism.</title>
        <authorList>
            <person name="Armbrust E.V."/>
            <person name="Berges J.A."/>
            <person name="Bowler C."/>
            <person name="Green B.R."/>
            <person name="Martinez D."/>
            <person name="Putnam N.H."/>
            <person name="Zhou S."/>
            <person name="Allen A.E."/>
            <person name="Apt K.E."/>
            <person name="Bechner M."/>
            <person name="Brzezinski M.A."/>
            <person name="Chaal B.K."/>
            <person name="Chiovitti A."/>
            <person name="Davis A.K."/>
            <person name="Demarest M.S."/>
            <person name="Detter J.C."/>
            <person name="Glavina T."/>
            <person name="Goodstein D."/>
            <person name="Hadi M.Z."/>
            <person name="Hellsten U."/>
            <person name="Hildebrand M."/>
            <person name="Jenkins B.D."/>
            <person name="Jurka J."/>
            <person name="Kapitonov V.V."/>
            <person name="Kroger N."/>
            <person name="Lau W.W."/>
            <person name="Lane T.W."/>
            <person name="Larimer F.W."/>
            <person name="Lippmeier J.C."/>
            <person name="Lucas S."/>
            <person name="Medina M."/>
            <person name="Montsant A."/>
            <person name="Obornik M."/>
            <person name="Parker M.S."/>
            <person name="Palenik B."/>
            <person name="Pazour G.J."/>
            <person name="Richardson P.M."/>
            <person name="Rynearson T.A."/>
            <person name="Saito M.A."/>
            <person name="Schwartz D.C."/>
            <person name="Thamatrakoln K."/>
            <person name="Valentin K."/>
            <person name="Vardi A."/>
            <person name="Wilkerson F.P."/>
            <person name="Rokhsar D.S."/>
        </authorList>
    </citation>
    <scope>NUCLEOTIDE SEQUENCE [LARGE SCALE GENOMIC DNA]</scope>
    <source>
        <strain evidence="4 5">CCMP1335</strain>
    </source>
</reference>
<evidence type="ECO:0008006" key="6">
    <source>
        <dbReference type="Google" id="ProtNLM"/>
    </source>
</evidence>
<evidence type="ECO:0000256" key="1">
    <source>
        <dbReference type="ARBA" id="ARBA00008724"/>
    </source>
</evidence>
<dbReference type="InterPro" id="IPR017856">
    <property type="entry name" value="Integrase-like_N"/>
</dbReference>
<dbReference type="GeneID" id="7442350"/>
<gene>
    <name evidence="4" type="ORF">THAPSDRAFT_34698</name>
</gene>
<dbReference type="OMA" id="FGPGGCM"/>
<dbReference type="Pfam" id="PF20772">
    <property type="entry name" value="TACO1_YebC_N"/>
    <property type="match status" value="1"/>
</dbReference>
<dbReference type="NCBIfam" id="NF009044">
    <property type="entry name" value="PRK12378.1"/>
    <property type="match status" value="1"/>
</dbReference>
<dbReference type="HOGENOM" id="CLU_062974_2_2_1"/>